<name>A0A1N6YHR7_9RHOO</name>
<dbReference type="AlphaFoldDB" id="A0A1N6YHR7"/>
<evidence type="ECO:0000313" key="2">
    <source>
        <dbReference type="Proteomes" id="UP000186819"/>
    </source>
</evidence>
<evidence type="ECO:0000313" key="1">
    <source>
        <dbReference type="EMBL" id="SIR14046.1"/>
    </source>
</evidence>
<dbReference type="RefSeq" id="WP_076603028.1">
    <property type="nucleotide sequence ID" value="NZ_FTMD01000010.1"/>
</dbReference>
<reference evidence="2" key="1">
    <citation type="submission" date="2017-01" db="EMBL/GenBank/DDBJ databases">
        <authorList>
            <person name="Varghese N."/>
            <person name="Submissions S."/>
        </authorList>
    </citation>
    <scope>NUCLEOTIDE SEQUENCE [LARGE SCALE GENOMIC DNA]</scope>
    <source>
        <strain evidence="2">ATCC 51758</strain>
    </source>
</reference>
<dbReference type="Proteomes" id="UP000186819">
    <property type="component" value="Unassembled WGS sequence"/>
</dbReference>
<accession>A0A1N6YHR7</accession>
<proteinExistence type="predicted"/>
<dbReference type="EMBL" id="FTMD01000010">
    <property type="protein sequence ID" value="SIR14046.1"/>
    <property type="molecule type" value="Genomic_DNA"/>
</dbReference>
<protein>
    <submittedName>
        <fullName evidence="1">Uncharacterized protein</fullName>
    </submittedName>
</protein>
<sequence>MAFVSGPVPERFEREVTASPAEFERDLRKASPCAVEAVAPGHFRLCAGPTRLDIHVATRGVRRLGLLQLQTLGVRYEFSGGTESDRRALLVPLDRAMQRGGG</sequence>
<organism evidence="1 2">
    <name type="scientific">Aromatoleum tolulyticum</name>
    <dbReference type="NCBI Taxonomy" id="34027"/>
    <lineage>
        <taxon>Bacteria</taxon>
        <taxon>Pseudomonadati</taxon>
        <taxon>Pseudomonadota</taxon>
        <taxon>Betaproteobacteria</taxon>
        <taxon>Rhodocyclales</taxon>
        <taxon>Rhodocyclaceae</taxon>
        <taxon>Aromatoleum</taxon>
    </lineage>
</organism>
<dbReference type="STRING" id="34027.SAMN05421829_11083"/>
<keyword evidence="2" id="KW-1185">Reference proteome</keyword>
<gene>
    <name evidence="1" type="ORF">SAMN05421829_11083</name>
</gene>
<dbReference type="OrthoDB" id="8687690at2"/>